<comment type="caution">
    <text evidence="3">The sequence shown here is derived from an EMBL/GenBank/DDBJ whole genome shotgun (WGS) entry which is preliminary data.</text>
</comment>
<evidence type="ECO:0000256" key="1">
    <source>
        <dbReference type="SAM" id="Phobius"/>
    </source>
</evidence>
<proteinExistence type="predicted"/>
<protein>
    <recommendedName>
        <fullName evidence="2">DUF7733 domain-containing protein</fullName>
    </recommendedName>
</protein>
<evidence type="ECO:0000313" key="4">
    <source>
        <dbReference type="Proteomes" id="UP000077202"/>
    </source>
</evidence>
<evidence type="ECO:0000259" key="2">
    <source>
        <dbReference type="Pfam" id="PF24867"/>
    </source>
</evidence>
<feature type="transmembrane region" description="Helical" evidence="1">
    <location>
        <begin position="120"/>
        <end position="142"/>
    </location>
</feature>
<feature type="transmembrane region" description="Helical" evidence="1">
    <location>
        <begin position="83"/>
        <end position="108"/>
    </location>
</feature>
<keyword evidence="1" id="KW-1133">Transmembrane helix</keyword>
<dbReference type="PANTHER" id="PTHR33829">
    <property type="entry name" value="OSJNBA0044M19.10 PROTEIN"/>
    <property type="match status" value="1"/>
</dbReference>
<organism evidence="3 4">
    <name type="scientific">Marchantia polymorpha subsp. ruderalis</name>
    <dbReference type="NCBI Taxonomy" id="1480154"/>
    <lineage>
        <taxon>Eukaryota</taxon>
        <taxon>Viridiplantae</taxon>
        <taxon>Streptophyta</taxon>
        <taxon>Embryophyta</taxon>
        <taxon>Marchantiophyta</taxon>
        <taxon>Marchantiopsida</taxon>
        <taxon>Marchantiidae</taxon>
        <taxon>Marchantiales</taxon>
        <taxon>Marchantiaceae</taxon>
        <taxon>Marchantia</taxon>
    </lineage>
</organism>
<dbReference type="PANTHER" id="PTHR33829:SF2">
    <property type="entry name" value="OS04G0386700 PROTEIN"/>
    <property type="match status" value="1"/>
</dbReference>
<evidence type="ECO:0000313" key="3">
    <source>
        <dbReference type="EMBL" id="OAE33703.1"/>
    </source>
</evidence>
<feature type="transmembrane region" description="Helical" evidence="1">
    <location>
        <begin position="58"/>
        <end position="77"/>
    </location>
</feature>
<feature type="transmembrane region" description="Helical" evidence="1">
    <location>
        <begin position="215"/>
        <end position="244"/>
    </location>
</feature>
<dbReference type="EMBL" id="LVLJ01000591">
    <property type="protein sequence ID" value="OAE33703.1"/>
    <property type="molecule type" value="Genomic_DNA"/>
</dbReference>
<dbReference type="AlphaFoldDB" id="A0A176WM53"/>
<gene>
    <name evidence="3" type="ORF">AXG93_2651s1150</name>
</gene>
<sequence length="261" mass="29263">MAWMALPTVVAEQGPGQGGEPLPHALSSANMEVDGGKSSNSKQVKDTKGQTNEMYKKTYTGEIVFSSLCIILIAGGWVPKEDIIFSILTTLYIFIMQKKVFTAVTPYIIPGMFPGKVFAIYLSTMSVLGLLFPLVYLIGAYILGDMTGFEAAVPSIFLLLVQCLSENYTYTRVSFSLLIRVLVPVMYNARRIFTLWTWALYIFGDGVDPEFSTGYWLLCGQILAAVNVIIWNYNLWCFLIPIFLPGSMRAYYKIEQEQQRS</sequence>
<name>A0A176WM53_MARPO</name>
<accession>A0A176WM53</accession>
<dbReference type="Proteomes" id="UP000077202">
    <property type="component" value="Unassembled WGS sequence"/>
</dbReference>
<keyword evidence="1" id="KW-0472">Membrane</keyword>
<dbReference type="Pfam" id="PF24867">
    <property type="entry name" value="DUF7733"/>
    <property type="match status" value="1"/>
</dbReference>
<feature type="domain" description="DUF7733" evidence="2">
    <location>
        <begin position="62"/>
        <end position="252"/>
    </location>
</feature>
<keyword evidence="4" id="KW-1185">Reference proteome</keyword>
<reference evidence="3" key="1">
    <citation type="submission" date="2016-03" db="EMBL/GenBank/DDBJ databases">
        <title>Mechanisms controlling the formation of the plant cell surface in tip-growing cells are functionally conserved among land plants.</title>
        <authorList>
            <person name="Honkanen S."/>
            <person name="Jones V.A."/>
            <person name="Morieri G."/>
            <person name="Champion C."/>
            <person name="Hetherington A.J."/>
            <person name="Kelly S."/>
            <person name="Saint-Marcoux D."/>
            <person name="Proust H."/>
            <person name="Prescott H."/>
            <person name="Dolan L."/>
        </authorList>
    </citation>
    <scope>NUCLEOTIDE SEQUENCE [LARGE SCALE GENOMIC DNA]</scope>
    <source>
        <tissue evidence="3">Whole gametophyte</tissue>
    </source>
</reference>
<keyword evidence="1" id="KW-0812">Transmembrane</keyword>
<dbReference type="InterPro" id="IPR056635">
    <property type="entry name" value="DUF7733"/>
</dbReference>